<dbReference type="SUPFAM" id="SSF51735">
    <property type="entry name" value="NAD(P)-binding Rossmann-fold domains"/>
    <property type="match status" value="1"/>
</dbReference>
<dbReference type="InterPro" id="IPR050177">
    <property type="entry name" value="Lipid_A_modif_metabolic_enz"/>
</dbReference>
<evidence type="ECO:0000259" key="1">
    <source>
        <dbReference type="Pfam" id="PF01370"/>
    </source>
</evidence>
<dbReference type="PANTHER" id="PTHR43245:SF55">
    <property type="entry name" value="NAD(P)-BINDING DOMAIN-CONTAINING PROTEIN"/>
    <property type="match status" value="1"/>
</dbReference>
<proteinExistence type="predicted"/>
<dbReference type="Pfam" id="PF01370">
    <property type="entry name" value="Epimerase"/>
    <property type="match status" value="1"/>
</dbReference>
<dbReference type="InterPro" id="IPR001509">
    <property type="entry name" value="Epimerase_deHydtase"/>
</dbReference>
<dbReference type="InterPro" id="IPR036291">
    <property type="entry name" value="NAD(P)-bd_dom_sf"/>
</dbReference>
<dbReference type="EMBL" id="AP026561">
    <property type="protein sequence ID" value="BDP43919.1"/>
    <property type="molecule type" value="Genomic_DNA"/>
</dbReference>
<feature type="domain" description="NAD-dependent epimerase/dehydratase" evidence="1">
    <location>
        <begin position="6"/>
        <end position="153"/>
    </location>
</feature>
<organism evidence="2 3">
    <name type="scientific">Deinococcus aetherius</name>
    <dbReference type="NCBI Taxonomy" id="200252"/>
    <lineage>
        <taxon>Bacteria</taxon>
        <taxon>Thermotogati</taxon>
        <taxon>Deinococcota</taxon>
        <taxon>Deinococci</taxon>
        <taxon>Deinococcales</taxon>
        <taxon>Deinococcaceae</taxon>
        <taxon>Deinococcus</taxon>
    </lineage>
</organism>
<reference evidence="2" key="1">
    <citation type="submission" date="2022-07" db="EMBL/GenBank/DDBJ databases">
        <title>Complete Genome Sequence of the Radioresistant Bacterium Deinococcus aetherius ST0316, Isolated from the Air Dust collected in Lower Stratosphere above Japan.</title>
        <authorList>
            <person name="Satoh K."/>
            <person name="Hagiwara K."/>
            <person name="Katsumata K."/>
            <person name="Kubo A."/>
            <person name="Yokobori S."/>
            <person name="Yamagishi A."/>
            <person name="Oono Y."/>
            <person name="Narumi I."/>
        </authorList>
    </citation>
    <scope>NUCLEOTIDE SEQUENCE</scope>
    <source>
        <strain evidence="2">ST0316</strain>
        <plasmid evidence="2">pDAETH-1</plasmid>
    </source>
</reference>
<evidence type="ECO:0000313" key="3">
    <source>
        <dbReference type="Proteomes" id="UP001064971"/>
    </source>
</evidence>
<sequence>MRSGRVLVTGATGNAGSAVCAALAAEGHALRLADVTLPGPDTRRLGEVVRCDLRTPEDARRVVDGVDAVIHLAAWHSGHVPPVSDPTLFSVNVDGTFHLLQACREAGAPPVVFGSSMAHGFGDVYGLTKVLGEDLCRGYHHMTGAAVVMLRYHAFVPGPYLEYGARLLRNGVDRRDVVSATLAALAAVRSGCVTLFTTVVHSDHGMPPEVRADFRRLGPAWCEAQLPGSRALLKRYGLDLPERVEQHDLSGAAGQLGWRPQVTFLDFLRDLARRDARGEDVRRLTVPGELPGEPSP</sequence>
<dbReference type="Proteomes" id="UP001064971">
    <property type="component" value="Plasmid pDAETH-1"/>
</dbReference>
<gene>
    <name evidence="2" type="ORF">DAETH_38880</name>
</gene>
<name>A0ABN6RPX1_9DEIO</name>
<evidence type="ECO:0000313" key="2">
    <source>
        <dbReference type="EMBL" id="BDP43919.1"/>
    </source>
</evidence>
<accession>A0ABN6RPX1</accession>
<keyword evidence="3" id="KW-1185">Reference proteome</keyword>
<dbReference type="Gene3D" id="3.40.50.720">
    <property type="entry name" value="NAD(P)-binding Rossmann-like Domain"/>
    <property type="match status" value="1"/>
</dbReference>
<keyword evidence="2" id="KW-0614">Plasmid</keyword>
<protein>
    <submittedName>
        <fullName evidence="2">NAD-dependent epimerase</fullName>
    </submittedName>
</protein>
<dbReference type="PANTHER" id="PTHR43245">
    <property type="entry name" value="BIFUNCTIONAL POLYMYXIN RESISTANCE PROTEIN ARNA"/>
    <property type="match status" value="1"/>
</dbReference>
<geneLocation type="plasmid" evidence="2 3">
    <name>pDAETH-1</name>
</geneLocation>